<proteinExistence type="predicted"/>
<dbReference type="GO" id="GO:0003677">
    <property type="term" value="F:DNA binding"/>
    <property type="evidence" value="ECO:0007669"/>
    <property type="project" value="UniProtKB-UniRule"/>
</dbReference>
<dbReference type="InterPro" id="IPR001647">
    <property type="entry name" value="HTH_TetR"/>
</dbReference>
<evidence type="ECO:0000313" key="4">
    <source>
        <dbReference type="EMBL" id="WXU00481.1"/>
    </source>
</evidence>
<organism evidence="4">
    <name type="scientific">Catillopecten margaritatus gill symbiont</name>
    <dbReference type="NCBI Taxonomy" id="3083288"/>
    <lineage>
        <taxon>Bacteria</taxon>
        <taxon>Pseudomonadati</taxon>
        <taxon>Pseudomonadota</taxon>
        <taxon>Gammaproteobacteria</taxon>
        <taxon>sulfur-oxidizing symbionts</taxon>
    </lineage>
</organism>
<feature type="domain" description="HTH tetR-type" evidence="3">
    <location>
        <begin position="14"/>
        <end position="74"/>
    </location>
</feature>
<keyword evidence="1 2" id="KW-0238">DNA-binding</keyword>
<dbReference type="Gene3D" id="1.10.357.10">
    <property type="entry name" value="Tetracycline Repressor, domain 2"/>
    <property type="match status" value="1"/>
</dbReference>
<reference evidence="4" key="1">
    <citation type="submission" date="2023-10" db="EMBL/GenBank/DDBJ databases">
        <title>The first scallop-associated chemosynthetic bacterial symbiont.</title>
        <authorList>
            <person name="Lin Y.-T."/>
            <person name="Sun J."/>
            <person name="Ip J.C.-H."/>
            <person name="He X."/>
            <person name="Gao Z.-M."/>
            <person name="Perez M."/>
            <person name="Xu T."/>
            <person name="Qian P.-Y."/>
            <person name="Qiu J.-W."/>
        </authorList>
    </citation>
    <scope>NUCLEOTIDE SEQUENCE</scope>
    <source>
        <strain evidence="4">Gill1</strain>
    </source>
</reference>
<dbReference type="PROSITE" id="PS50977">
    <property type="entry name" value="HTH_TETR_2"/>
    <property type="match status" value="1"/>
</dbReference>
<feature type="DNA-binding region" description="H-T-H motif" evidence="2">
    <location>
        <begin position="37"/>
        <end position="56"/>
    </location>
</feature>
<dbReference type="Pfam" id="PF00440">
    <property type="entry name" value="TetR_N"/>
    <property type="match status" value="1"/>
</dbReference>
<dbReference type="PROSITE" id="PS01081">
    <property type="entry name" value="HTH_TETR_1"/>
    <property type="match status" value="1"/>
</dbReference>
<dbReference type="PRINTS" id="PR00455">
    <property type="entry name" value="HTHTETR"/>
</dbReference>
<dbReference type="AlphaFoldDB" id="A0AAU6PHG3"/>
<name>A0AAU6PHG3_9GAMM</name>
<accession>A0AAU6PHG3</accession>
<dbReference type="InterPro" id="IPR009057">
    <property type="entry name" value="Homeodomain-like_sf"/>
</dbReference>
<dbReference type="PANTHER" id="PTHR43479">
    <property type="entry name" value="ACREF/ENVCD OPERON REPRESSOR-RELATED"/>
    <property type="match status" value="1"/>
</dbReference>
<evidence type="ECO:0000259" key="3">
    <source>
        <dbReference type="PROSITE" id="PS50977"/>
    </source>
</evidence>
<dbReference type="InterPro" id="IPR023772">
    <property type="entry name" value="DNA-bd_HTH_TetR-type_CS"/>
</dbReference>
<sequence>MFFYTQNTHKLCEFNTADKICEAALTLFAQQGFFNTSMHHIQKESKISIGAIYHHFKDKKGIASALQENILAQMDVAFIDVINQHKTFEEKYFNIVKLLLVMTEEEPRTMKFIFHSKYSEYSDLNKSIFQSKPFQNIHHEMTSGCENDAFNQQECSIDLIMATLFSLPIQLIQLRLDGVIKKPITDRAELIYKVIWDGLCSEFQNTGKKISD</sequence>
<dbReference type="InterPro" id="IPR050624">
    <property type="entry name" value="HTH-type_Tx_Regulator"/>
</dbReference>
<evidence type="ECO:0000256" key="1">
    <source>
        <dbReference type="ARBA" id="ARBA00023125"/>
    </source>
</evidence>
<gene>
    <name evidence="4" type="ORF">Ctma_1197</name>
</gene>
<protein>
    <recommendedName>
        <fullName evidence="3">HTH tetR-type domain-containing protein</fullName>
    </recommendedName>
</protein>
<evidence type="ECO:0000256" key="2">
    <source>
        <dbReference type="PROSITE-ProRule" id="PRU00335"/>
    </source>
</evidence>
<dbReference type="PANTHER" id="PTHR43479:SF11">
    <property type="entry name" value="ACREF_ENVCD OPERON REPRESSOR-RELATED"/>
    <property type="match status" value="1"/>
</dbReference>
<dbReference type="SUPFAM" id="SSF46689">
    <property type="entry name" value="Homeodomain-like"/>
    <property type="match status" value="1"/>
</dbReference>
<dbReference type="EMBL" id="CP138327">
    <property type="protein sequence ID" value="WXU00481.1"/>
    <property type="molecule type" value="Genomic_DNA"/>
</dbReference>